<organism evidence="6 7">
    <name type="scientific">Saccharomonospora viridis (strain ATCC 15386 / DSM 43017 / JCM 3036 / CCUG 5913 / NBRC 12207 / NCIMB 9602 / P101)</name>
    <name type="common">Thermoactinomyces viridis</name>
    <dbReference type="NCBI Taxonomy" id="471857"/>
    <lineage>
        <taxon>Bacteria</taxon>
        <taxon>Bacillati</taxon>
        <taxon>Actinomycetota</taxon>
        <taxon>Actinomycetes</taxon>
        <taxon>Pseudonocardiales</taxon>
        <taxon>Pseudonocardiaceae</taxon>
        <taxon>Saccharomonospora</taxon>
    </lineage>
</organism>
<evidence type="ECO:0000256" key="4">
    <source>
        <dbReference type="SAM" id="MobiDB-lite"/>
    </source>
</evidence>
<dbReference type="PANTHER" id="PTHR10412:SF11">
    <property type="entry name" value="MANNOSYL-OLIGOSACCHARIDE GLUCOSIDASE"/>
    <property type="match status" value="1"/>
</dbReference>
<evidence type="ECO:0000313" key="6">
    <source>
        <dbReference type="EMBL" id="ACU98446.1"/>
    </source>
</evidence>
<dbReference type="GO" id="GO:0004573">
    <property type="term" value="F:Glc3Man9GlcNAc2 oligosaccharide glucosidase activity"/>
    <property type="evidence" value="ECO:0007669"/>
    <property type="project" value="InterPro"/>
</dbReference>
<dbReference type="GO" id="GO:0006487">
    <property type="term" value="P:protein N-linked glycosylation"/>
    <property type="evidence" value="ECO:0007669"/>
    <property type="project" value="TreeGrafter"/>
</dbReference>
<dbReference type="InterPro" id="IPR054491">
    <property type="entry name" value="MGH1-like_GH"/>
</dbReference>
<evidence type="ECO:0000313" key="7">
    <source>
        <dbReference type="Proteomes" id="UP000000841"/>
    </source>
</evidence>
<evidence type="ECO:0000256" key="3">
    <source>
        <dbReference type="ARBA" id="ARBA00023295"/>
    </source>
</evidence>
<evidence type="ECO:0000256" key="2">
    <source>
        <dbReference type="ARBA" id="ARBA00022801"/>
    </source>
</evidence>
<dbReference type="Proteomes" id="UP000000841">
    <property type="component" value="Chromosome"/>
</dbReference>
<dbReference type="InterPro" id="IPR004888">
    <property type="entry name" value="Glycoside_hydrolase_63"/>
</dbReference>
<dbReference type="InterPro" id="IPR008928">
    <property type="entry name" value="6-hairpin_glycosidase_sf"/>
</dbReference>
<keyword evidence="3" id="KW-0326">Glycosidase</keyword>
<comment type="similarity">
    <text evidence="1">Belongs to the glycosyl hydrolase 63 family.</text>
</comment>
<dbReference type="SUPFAM" id="SSF48208">
    <property type="entry name" value="Six-hairpin glycosidases"/>
    <property type="match status" value="1"/>
</dbReference>
<accession>C7MQ23</accession>
<dbReference type="EMBL" id="CP001683">
    <property type="protein sequence ID" value="ACU98446.1"/>
    <property type="molecule type" value="Genomic_DNA"/>
</dbReference>
<dbReference type="RefSeq" id="WP_015787756.1">
    <property type="nucleotide sequence ID" value="NC_013159.1"/>
</dbReference>
<dbReference type="Pfam" id="PF22422">
    <property type="entry name" value="MGH1-like_GH"/>
    <property type="match status" value="1"/>
</dbReference>
<dbReference type="InterPro" id="IPR012341">
    <property type="entry name" value="6hp_glycosidase-like_sf"/>
</dbReference>
<dbReference type="CAZy" id="GH63">
    <property type="family name" value="Glycoside Hydrolase Family 63"/>
</dbReference>
<keyword evidence="2" id="KW-0378">Hydrolase</keyword>
<dbReference type="AlphaFoldDB" id="C7MQ23"/>
<dbReference type="Gene3D" id="1.50.10.10">
    <property type="match status" value="1"/>
</dbReference>
<gene>
    <name evidence="6" type="ordered locus">Svir_34840</name>
</gene>
<dbReference type="GO" id="GO:0009311">
    <property type="term" value="P:oligosaccharide metabolic process"/>
    <property type="evidence" value="ECO:0007669"/>
    <property type="project" value="InterPro"/>
</dbReference>
<sequence>MGVPVTASIDPTSIDPTDLRAPELPPTTLAARAAAVLRDNDTGTLVTASPKLYPHMWSWDAAFIAIGLAHLDVNRALTELDTLLSAQWSDGMIPHIVFTDATSYFPGPDRWGTDSVPQRPPHVRTSGICQPPVHAIALRRIVDIARHVSRDDVELAETFAARTWPALYRWHRWLARHRMSESCGLITIVHGWESGMDNSPRWDAPYAHVQPGPDLPPYVRLDLLGVDDPNERPSDAEYDRYLWLIEQLRRADYDPEVVPKTLDFRVGDVFTTALFAIACDDLVELAHELSLDAPDEVAELRTWAAHAREAVAHSADPDTGLAFDKDLRNGDTTRTTTVAAFSPLLCSALPEHLEHRLLTHLTGPAWAGHPKFHAAVAPSVSPTEPGFDARRYWRGPQWPVLVWLFSFAFQRRGWTGLARNWREQGLRLVADGSFGEYYEPFTGEPLGSTQQSWTAAVTLDWLCGRWWA</sequence>
<dbReference type="eggNOG" id="COG1626">
    <property type="taxonomic scope" value="Bacteria"/>
</dbReference>
<name>C7MQ23_SACVD</name>
<keyword evidence="7" id="KW-1185">Reference proteome</keyword>
<evidence type="ECO:0000259" key="5">
    <source>
        <dbReference type="Pfam" id="PF22422"/>
    </source>
</evidence>
<dbReference type="STRING" id="471857.Svir_34840"/>
<reference evidence="6 7" key="1">
    <citation type="journal article" date="2009" name="Stand. Genomic Sci.">
        <title>Complete genome sequence of Saccharomonospora viridis type strain (P101).</title>
        <authorList>
            <person name="Pati A."/>
            <person name="Sikorski J."/>
            <person name="Nolan M."/>
            <person name="Lapidus A."/>
            <person name="Copeland A."/>
            <person name="Glavina Del Rio T."/>
            <person name="Lucas S."/>
            <person name="Chen F."/>
            <person name="Tice H."/>
            <person name="Pitluck S."/>
            <person name="Cheng J.F."/>
            <person name="Chertkov O."/>
            <person name="Brettin T."/>
            <person name="Han C."/>
            <person name="Detter J.C."/>
            <person name="Kuske C."/>
            <person name="Bruce D."/>
            <person name="Goodwin L."/>
            <person name="Chain P."/>
            <person name="D'haeseleer P."/>
            <person name="Chen A."/>
            <person name="Palaniappan K."/>
            <person name="Ivanova N."/>
            <person name="Mavromatis K."/>
            <person name="Mikhailova N."/>
            <person name="Rohde M."/>
            <person name="Tindall B.J."/>
            <person name="Goker M."/>
            <person name="Bristow J."/>
            <person name="Eisen J.A."/>
            <person name="Markowitz V."/>
            <person name="Hugenholtz P."/>
            <person name="Kyrpides N.C."/>
            <person name="Klenk H.P."/>
        </authorList>
    </citation>
    <scope>NUCLEOTIDE SEQUENCE [LARGE SCALE GENOMIC DNA]</scope>
    <source>
        <strain evidence="7">ATCC 15386 / DSM 43017 / JCM 3036 / NBRC 12207 / P101</strain>
    </source>
</reference>
<protein>
    <recommendedName>
        <fullName evidence="5">Mannosylglycerate hydrolase MGH1-like glycoside hydrolase domain-containing protein</fullName>
    </recommendedName>
</protein>
<dbReference type="PANTHER" id="PTHR10412">
    <property type="entry name" value="MANNOSYL-OLIGOSACCHARIDE GLUCOSIDASE"/>
    <property type="match status" value="1"/>
</dbReference>
<feature type="domain" description="Mannosylglycerate hydrolase MGH1-like glycoside hydrolase" evidence="5">
    <location>
        <begin position="53"/>
        <end position="454"/>
    </location>
</feature>
<dbReference type="KEGG" id="svi:Svir_34840"/>
<evidence type="ECO:0000256" key="1">
    <source>
        <dbReference type="ARBA" id="ARBA00010833"/>
    </source>
</evidence>
<proteinExistence type="inferred from homology"/>
<feature type="region of interest" description="Disordered" evidence="4">
    <location>
        <begin position="1"/>
        <end position="23"/>
    </location>
</feature>
<dbReference type="HOGENOM" id="CLU_015270_1_0_11"/>